<comment type="caution">
    <text evidence="1">The sequence shown here is derived from an EMBL/GenBank/DDBJ whole genome shotgun (WGS) entry which is preliminary data.</text>
</comment>
<protein>
    <submittedName>
        <fullName evidence="1">Uncharacterized protein</fullName>
    </submittedName>
</protein>
<dbReference type="AlphaFoldDB" id="X1KA67"/>
<proteinExistence type="predicted"/>
<name>X1KA67_9ZZZZ</name>
<gene>
    <name evidence="1" type="ORF">S06H3_02972</name>
</gene>
<feature type="non-terminal residue" evidence="1">
    <location>
        <position position="1"/>
    </location>
</feature>
<evidence type="ECO:0000313" key="1">
    <source>
        <dbReference type="EMBL" id="GAH90515.1"/>
    </source>
</evidence>
<dbReference type="EMBL" id="BARV01000925">
    <property type="protein sequence ID" value="GAH90515.1"/>
    <property type="molecule type" value="Genomic_DNA"/>
</dbReference>
<sequence length="29" mass="3362">QQKILQNEASDITHSKQISGLKEWVGYPY</sequence>
<reference evidence="1" key="1">
    <citation type="journal article" date="2014" name="Front. Microbiol.">
        <title>High frequency of phylogenetically diverse reductive dehalogenase-homologous genes in deep subseafloor sedimentary metagenomes.</title>
        <authorList>
            <person name="Kawai M."/>
            <person name="Futagami T."/>
            <person name="Toyoda A."/>
            <person name="Takaki Y."/>
            <person name="Nishi S."/>
            <person name="Hori S."/>
            <person name="Arai W."/>
            <person name="Tsubouchi T."/>
            <person name="Morono Y."/>
            <person name="Uchiyama I."/>
            <person name="Ito T."/>
            <person name="Fujiyama A."/>
            <person name="Inagaki F."/>
            <person name="Takami H."/>
        </authorList>
    </citation>
    <scope>NUCLEOTIDE SEQUENCE</scope>
    <source>
        <strain evidence="1">Expedition CK06-06</strain>
    </source>
</reference>
<accession>X1KA67</accession>
<organism evidence="1">
    <name type="scientific">marine sediment metagenome</name>
    <dbReference type="NCBI Taxonomy" id="412755"/>
    <lineage>
        <taxon>unclassified sequences</taxon>
        <taxon>metagenomes</taxon>
        <taxon>ecological metagenomes</taxon>
    </lineage>
</organism>